<dbReference type="GO" id="GO:0008616">
    <property type="term" value="P:tRNA queuosine(34) biosynthetic process"/>
    <property type="evidence" value="ECO:0007669"/>
    <property type="project" value="UniProtKB-KW"/>
</dbReference>
<dbReference type="PANTHER" id="PTHR30002">
    <property type="entry name" value="EPOXYQUEUOSINE REDUCTASE"/>
    <property type="match status" value="1"/>
</dbReference>
<protein>
    <submittedName>
        <fullName evidence="10">Epoxyqueuosine reductase</fullName>
    </submittedName>
</protein>
<comment type="caution">
    <text evidence="10">The sequence shown here is derived from an EMBL/GenBank/DDBJ whole genome shotgun (WGS) entry which is preliminary data.</text>
</comment>
<dbReference type="FunFam" id="3.30.70.20:FF:000017">
    <property type="entry name" value="Epoxyqueuosine reductase"/>
    <property type="match status" value="1"/>
</dbReference>
<dbReference type="Pfam" id="PF13484">
    <property type="entry name" value="Fer4_16"/>
    <property type="match status" value="1"/>
</dbReference>
<keyword evidence="5" id="KW-0671">Queuosine biosynthesis</keyword>
<evidence type="ECO:0000256" key="8">
    <source>
        <dbReference type="ARBA" id="ARBA00023014"/>
    </source>
</evidence>
<reference evidence="10 11" key="1">
    <citation type="submission" date="2019-09" db="EMBL/GenBank/DDBJ databases">
        <title>NBRP : Genome information of microbial organism related human and environment.</title>
        <authorList>
            <person name="Hattori M."/>
            <person name="Oshima K."/>
            <person name="Inaba H."/>
            <person name="Suda W."/>
            <person name="Sakamoto M."/>
            <person name="Iino T."/>
            <person name="Kitahara M."/>
            <person name="Oshida Y."/>
            <person name="Iida T."/>
            <person name="Kudo T."/>
            <person name="Itoh T."/>
            <person name="Ohkuma M."/>
        </authorList>
    </citation>
    <scope>NUCLEOTIDE SEQUENCE [LARGE SCALE GENOMIC DNA]</scope>
    <source>
        <strain evidence="10 11">Q-1</strain>
    </source>
</reference>
<accession>A0A5A7N2N4</accession>
<dbReference type="InterPro" id="IPR017900">
    <property type="entry name" value="4Fe4S_Fe_S_CS"/>
</dbReference>
<dbReference type="InterPro" id="IPR004453">
    <property type="entry name" value="QueG"/>
</dbReference>
<keyword evidence="2" id="KW-0963">Cytoplasm</keyword>
<dbReference type="Proteomes" id="UP000324996">
    <property type="component" value="Unassembled WGS sequence"/>
</dbReference>
<name>A0A5A7N2N4_9PROT</name>
<dbReference type="GO" id="GO:0051539">
    <property type="term" value="F:4 iron, 4 sulfur cluster binding"/>
    <property type="evidence" value="ECO:0007669"/>
    <property type="project" value="UniProtKB-KW"/>
</dbReference>
<evidence type="ECO:0000256" key="5">
    <source>
        <dbReference type="ARBA" id="ARBA00022785"/>
    </source>
</evidence>
<dbReference type="RefSeq" id="WP_390624360.1">
    <property type="nucleotide sequence ID" value="NZ_BKCN01000001.1"/>
</dbReference>
<dbReference type="GO" id="GO:0046872">
    <property type="term" value="F:metal ion binding"/>
    <property type="evidence" value="ECO:0007669"/>
    <property type="project" value="UniProtKB-KW"/>
</dbReference>
<evidence type="ECO:0000256" key="1">
    <source>
        <dbReference type="ARBA" id="ARBA00022485"/>
    </source>
</evidence>
<dbReference type="Gene3D" id="3.30.70.20">
    <property type="match status" value="1"/>
</dbReference>
<dbReference type="GO" id="GO:0052693">
    <property type="term" value="F:epoxyqueuosine reductase activity"/>
    <property type="evidence" value="ECO:0007669"/>
    <property type="project" value="TreeGrafter"/>
</dbReference>
<keyword evidence="7" id="KW-0408">Iron</keyword>
<keyword evidence="1" id="KW-0004">4Fe-4S</keyword>
<keyword evidence="4" id="KW-0479">Metal-binding</keyword>
<gene>
    <name evidence="10" type="primary">queG</name>
    <name evidence="10" type="ORF">JCM17846_02340</name>
</gene>
<dbReference type="EMBL" id="BKCN01000001">
    <property type="protein sequence ID" value="GER02552.1"/>
    <property type="molecule type" value="Genomic_DNA"/>
</dbReference>
<sequence>MGIADPDGVEKAGVHLLRFVALGRHGEMGWMAEKADRRRHPKALWPEVRSVIMLGLNYGPAHDPLDQLGWPDQGTISVYARNKDYHDLIKTRLRMLARWLVEQTGCALKLFVDTAPVMEKPLAAAAGLGWQGKHTNLISRDLGNWLFLGAIFTDLALPTDGPIKDHCGSCRRCLDICPTKAFPAPYQLDARRCISYLTIEYKGHIDADLRPAMGNRIYGCDDCLAVCPWNKYAHKTNDPAFFPRPELSAPDLADLAELDDAAFRTVFAGSPIKRTGRDCFVRNVLIAIGNSANPAHLPVIHRRLDDPSPLVRAMAIWHWVGWGMSIRSKRPNAPIGPGKRIKMSSGNGRGSIPGLWIRPREARFDGSFSLRALMLCSCIMASGLPPSAYGKQHQHQK</sequence>
<evidence type="ECO:0000256" key="7">
    <source>
        <dbReference type="ARBA" id="ARBA00023004"/>
    </source>
</evidence>
<dbReference type="InterPro" id="IPR013542">
    <property type="entry name" value="QueG_DUF1730"/>
</dbReference>
<dbReference type="NCBIfam" id="TIGR00276">
    <property type="entry name" value="tRNA epoxyqueuosine(34) reductase QueG"/>
    <property type="match status" value="1"/>
</dbReference>
<evidence type="ECO:0000313" key="11">
    <source>
        <dbReference type="Proteomes" id="UP000324996"/>
    </source>
</evidence>
<dbReference type="PROSITE" id="PS00198">
    <property type="entry name" value="4FE4S_FER_1"/>
    <property type="match status" value="1"/>
</dbReference>
<evidence type="ECO:0000256" key="6">
    <source>
        <dbReference type="ARBA" id="ARBA00023002"/>
    </source>
</evidence>
<dbReference type="PANTHER" id="PTHR30002:SF4">
    <property type="entry name" value="EPOXYQUEUOSINE REDUCTASE"/>
    <property type="match status" value="1"/>
</dbReference>
<keyword evidence="8" id="KW-0411">Iron-sulfur</keyword>
<keyword evidence="3" id="KW-0819">tRNA processing</keyword>
<evidence type="ECO:0000256" key="3">
    <source>
        <dbReference type="ARBA" id="ARBA00022694"/>
    </source>
</evidence>
<dbReference type="PROSITE" id="PS51379">
    <property type="entry name" value="4FE4S_FER_2"/>
    <property type="match status" value="1"/>
</dbReference>
<dbReference type="AlphaFoldDB" id="A0A5A7N2N4"/>
<organism evidence="10 11">
    <name type="scientific">Iodidimonas nitroreducens</name>
    <dbReference type="NCBI Taxonomy" id="1236968"/>
    <lineage>
        <taxon>Bacteria</taxon>
        <taxon>Pseudomonadati</taxon>
        <taxon>Pseudomonadota</taxon>
        <taxon>Alphaproteobacteria</taxon>
        <taxon>Iodidimonadales</taxon>
        <taxon>Iodidimonadaceae</taxon>
        <taxon>Iodidimonas</taxon>
    </lineage>
</organism>
<keyword evidence="6" id="KW-0560">Oxidoreductase</keyword>
<evidence type="ECO:0000256" key="2">
    <source>
        <dbReference type="ARBA" id="ARBA00022490"/>
    </source>
</evidence>
<dbReference type="InterPro" id="IPR017896">
    <property type="entry name" value="4Fe4S_Fe-S-bd"/>
</dbReference>
<dbReference type="Pfam" id="PF08331">
    <property type="entry name" value="QueG_DUF1730"/>
    <property type="match status" value="1"/>
</dbReference>
<evidence type="ECO:0000313" key="10">
    <source>
        <dbReference type="EMBL" id="GER02552.1"/>
    </source>
</evidence>
<keyword evidence="11" id="KW-1185">Reference proteome</keyword>
<dbReference type="SUPFAM" id="SSF46548">
    <property type="entry name" value="alpha-helical ferredoxin"/>
    <property type="match status" value="1"/>
</dbReference>
<feature type="domain" description="4Fe-4S ferredoxin-type" evidence="9">
    <location>
        <begin position="155"/>
        <end position="187"/>
    </location>
</feature>
<evidence type="ECO:0000256" key="4">
    <source>
        <dbReference type="ARBA" id="ARBA00022723"/>
    </source>
</evidence>
<evidence type="ECO:0000259" key="9">
    <source>
        <dbReference type="PROSITE" id="PS51379"/>
    </source>
</evidence>
<proteinExistence type="predicted"/>